<comment type="caution">
    <text evidence="1">The sequence shown here is derived from an EMBL/GenBank/DDBJ whole genome shotgun (WGS) entry which is preliminary data.</text>
</comment>
<name>A0A699XMK6_TANCI</name>
<dbReference type="EMBL" id="BKCJ011860772">
    <property type="protein sequence ID" value="GFD59076.1"/>
    <property type="molecule type" value="Genomic_DNA"/>
</dbReference>
<sequence>QQVHPAIGPQLQKISLVVGVGAQVGGPLHAAAIGRDAGHKAIDIALRRGQQCPRRGGKIGAERAARHVHIAAGIELERVGRIG</sequence>
<feature type="non-terminal residue" evidence="1">
    <location>
        <position position="83"/>
    </location>
</feature>
<gene>
    <name evidence="1" type="ORF">Tci_931045</name>
</gene>
<reference evidence="1" key="1">
    <citation type="journal article" date="2019" name="Sci. Rep.">
        <title>Draft genome of Tanacetum cinerariifolium, the natural source of mosquito coil.</title>
        <authorList>
            <person name="Yamashiro T."/>
            <person name="Shiraishi A."/>
            <person name="Satake H."/>
            <person name="Nakayama K."/>
        </authorList>
    </citation>
    <scope>NUCLEOTIDE SEQUENCE</scope>
</reference>
<dbReference type="AlphaFoldDB" id="A0A699XMK6"/>
<protein>
    <submittedName>
        <fullName evidence="1">Uncharacterized protein</fullName>
    </submittedName>
</protein>
<feature type="non-terminal residue" evidence="1">
    <location>
        <position position="1"/>
    </location>
</feature>
<organism evidence="1">
    <name type="scientific">Tanacetum cinerariifolium</name>
    <name type="common">Dalmatian daisy</name>
    <name type="synonym">Chrysanthemum cinerariifolium</name>
    <dbReference type="NCBI Taxonomy" id="118510"/>
    <lineage>
        <taxon>Eukaryota</taxon>
        <taxon>Viridiplantae</taxon>
        <taxon>Streptophyta</taxon>
        <taxon>Embryophyta</taxon>
        <taxon>Tracheophyta</taxon>
        <taxon>Spermatophyta</taxon>
        <taxon>Magnoliopsida</taxon>
        <taxon>eudicotyledons</taxon>
        <taxon>Gunneridae</taxon>
        <taxon>Pentapetalae</taxon>
        <taxon>asterids</taxon>
        <taxon>campanulids</taxon>
        <taxon>Asterales</taxon>
        <taxon>Asteraceae</taxon>
        <taxon>Asteroideae</taxon>
        <taxon>Anthemideae</taxon>
        <taxon>Anthemidinae</taxon>
        <taxon>Tanacetum</taxon>
    </lineage>
</organism>
<accession>A0A699XMK6</accession>
<evidence type="ECO:0000313" key="1">
    <source>
        <dbReference type="EMBL" id="GFD59076.1"/>
    </source>
</evidence>
<proteinExistence type="predicted"/>